<dbReference type="InterPro" id="IPR011990">
    <property type="entry name" value="TPR-like_helical_dom_sf"/>
</dbReference>
<dbReference type="Gene3D" id="1.25.40.10">
    <property type="entry name" value="Tetratricopeptide repeat domain"/>
    <property type="match status" value="1"/>
</dbReference>
<dbReference type="Proteomes" id="UP000271889">
    <property type="component" value="Unassembled WGS sequence"/>
</dbReference>
<evidence type="ECO:0000256" key="2">
    <source>
        <dbReference type="ARBA" id="ARBA00022490"/>
    </source>
</evidence>
<dbReference type="Pfam" id="PF12895">
    <property type="entry name" value="ANAPC3"/>
    <property type="match status" value="1"/>
</dbReference>
<feature type="repeat" description="TPR" evidence="4">
    <location>
        <begin position="115"/>
        <end position="148"/>
    </location>
</feature>
<evidence type="ECO:0000256" key="4">
    <source>
        <dbReference type="PROSITE-ProRule" id="PRU00339"/>
    </source>
</evidence>
<protein>
    <submittedName>
        <fullName evidence="6">Uncharacterized protein</fullName>
    </submittedName>
</protein>
<feature type="chain" id="PRO_5018152406" evidence="5">
    <location>
        <begin position="16"/>
        <end position="246"/>
    </location>
</feature>
<dbReference type="GO" id="GO:0005739">
    <property type="term" value="C:mitochondrion"/>
    <property type="evidence" value="ECO:0007669"/>
    <property type="project" value="TreeGrafter"/>
</dbReference>
<dbReference type="SMART" id="SM00028">
    <property type="entry name" value="TPR"/>
    <property type="match status" value="3"/>
</dbReference>
<accession>A0A3P7MBJ7</accession>
<keyword evidence="5" id="KW-0732">Signal</keyword>
<evidence type="ECO:0000256" key="1">
    <source>
        <dbReference type="ARBA" id="ARBA00004245"/>
    </source>
</evidence>
<dbReference type="GO" id="GO:0097431">
    <property type="term" value="C:mitotic spindle pole"/>
    <property type="evidence" value="ECO:0007669"/>
    <property type="project" value="TreeGrafter"/>
</dbReference>
<keyword evidence="3" id="KW-0206">Cytoskeleton</keyword>
<keyword evidence="2" id="KW-0963">Cytoplasm</keyword>
<keyword evidence="4" id="KW-0802">TPR repeat</keyword>
<proteinExistence type="predicted"/>
<dbReference type="SUPFAM" id="SSF48452">
    <property type="entry name" value="TPR-like"/>
    <property type="match status" value="1"/>
</dbReference>
<evidence type="ECO:0000313" key="7">
    <source>
        <dbReference type="Proteomes" id="UP000271889"/>
    </source>
</evidence>
<evidence type="ECO:0000313" key="6">
    <source>
        <dbReference type="EMBL" id="VDN19818.1"/>
    </source>
</evidence>
<evidence type="ECO:0000256" key="3">
    <source>
        <dbReference type="ARBA" id="ARBA00023212"/>
    </source>
</evidence>
<feature type="repeat" description="TPR" evidence="4">
    <location>
        <begin position="149"/>
        <end position="182"/>
    </location>
</feature>
<comment type="subcellular location">
    <subcellularLocation>
        <location evidence="1">Cytoplasm</location>
        <location evidence="1">Cytoskeleton</location>
    </subcellularLocation>
</comment>
<dbReference type="GO" id="GO:0005876">
    <property type="term" value="C:spindle microtubule"/>
    <property type="evidence" value="ECO:0007669"/>
    <property type="project" value="TreeGrafter"/>
</dbReference>
<keyword evidence="7" id="KW-1185">Reference proteome</keyword>
<reference evidence="6 7" key="1">
    <citation type="submission" date="2018-11" db="EMBL/GenBank/DDBJ databases">
        <authorList>
            <consortium name="Pathogen Informatics"/>
        </authorList>
    </citation>
    <scope>NUCLEOTIDE SEQUENCE [LARGE SCALE GENOMIC DNA]</scope>
</reference>
<organism evidence="6 7">
    <name type="scientific">Cylicostephanus goldi</name>
    <name type="common">Nematode worm</name>
    <dbReference type="NCBI Taxonomy" id="71465"/>
    <lineage>
        <taxon>Eukaryota</taxon>
        <taxon>Metazoa</taxon>
        <taxon>Ecdysozoa</taxon>
        <taxon>Nematoda</taxon>
        <taxon>Chromadorea</taxon>
        <taxon>Rhabditida</taxon>
        <taxon>Rhabditina</taxon>
        <taxon>Rhabditomorpha</taxon>
        <taxon>Strongyloidea</taxon>
        <taxon>Strongylidae</taxon>
        <taxon>Cylicostephanus</taxon>
    </lineage>
</organism>
<dbReference type="EMBL" id="UYRV01104645">
    <property type="protein sequence ID" value="VDN19818.1"/>
    <property type="molecule type" value="Genomic_DNA"/>
</dbReference>
<dbReference type="PANTHER" id="PTHR16056:SF16">
    <property type="entry name" value="REGULATOR OF MICROTUBULE DYNAMICS PROTEIN 1"/>
    <property type="match status" value="1"/>
</dbReference>
<gene>
    <name evidence="6" type="ORF">CGOC_LOCUS8667</name>
</gene>
<dbReference type="OrthoDB" id="69711at2759"/>
<dbReference type="AlphaFoldDB" id="A0A3P7MBJ7"/>
<dbReference type="InterPro" id="IPR019734">
    <property type="entry name" value="TPR_rpt"/>
</dbReference>
<dbReference type="PROSITE" id="PS50005">
    <property type="entry name" value="TPR"/>
    <property type="match status" value="2"/>
</dbReference>
<sequence>MTLLILKVLFDHITGIPFWYRKDVYALQQSLESLGRHGYNTSPSVVEQAYETLKKYEDLKSAEVQWRLARALVEKAFWMKETKDKMPLLHEAKELAKQAISLGGDNCAGAHKWYAIILHRLGELDKKANYYDEIVDHLEKAVKLDQDDVYSVHLLGVVHYKHKKYEEALREFEKAEHVREKFSPCNLYYYGAALLALGRKDEAIKHFIQAYKAHAHNEHEVKARADARTKLLHLKVDQALYEIHPY</sequence>
<dbReference type="PANTHER" id="PTHR16056">
    <property type="entry name" value="REGULATOR OF MICROTUBULE DYNAMICS PROTEIN"/>
    <property type="match status" value="1"/>
</dbReference>
<name>A0A3P7MBJ7_CYLGO</name>
<evidence type="ECO:0000256" key="5">
    <source>
        <dbReference type="SAM" id="SignalP"/>
    </source>
</evidence>
<feature type="signal peptide" evidence="5">
    <location>
        <begin position="1"/>
        <end position="15"/>
    </location>
</feature>
<dbReference type="GO" id="GO:0008017">
    <property type="term" value="F:microtubule binding"/>
    <property type="evidence" value="ECO:0007669"/>
    <property type="project" value="TreeGrafter"/>
</dbReference>